<dbReference type="Proteomes" id="UP000824469">
    <property type="component" value="Unassembled WGS sequence"/>
</dbReference>
<keyword evidence="2" id="KW-1185">Reference proteome</keyword>
<organism evidence="1 2">
    <name type="scientific">Taxus chinensis</name>
    <name type="common">Chinese yew</name>
    <name type="synonym">Taxus wallichiana var. chinensis</name>
    <dbReference type="NCBI Taxonomy" id="29808"/>
    <lineage>
        <taxon>Eukaryota</taxon>
        <taxon>Viridiplantae</taxon>
        <taxon>Streptophyta</taxon>
        <taxon>Embryophyta</taxon>
        <taxon>Tracheophyta</taxon>
        <taxon>Spermatophyta</taxon>
        <taxon>Pinopsida</taxon>
        <taxon>Pinidae</taxon>
        <taxon>Conifers II</taxon>
        <taxon>Cupressales</taxon>
        <taxon>Taxaceae</taxon>
        <taxon>Taxus</taxon>
    </lineage>
</organism>
<name>A0AA38L9Z8_TAXCH</name>
<dbReference type="InterPro" id="IPR033326">
    <property type="entry name" value="BAH1"/>
</dbReference>
<dbReference type="EMBL" id="JAHRHJ020000005">
    <property type="protein sequence ID" value="KAH9316326.1"/>
    <property type="molecule type" value="Genomic_DNA"/>
</dbReference>
<accession>A0AA38L9Z8</accession>
<feature type="non-terminal residue" evidence="1">
    <location>
        <position position="113"/>
    </location>
</feature>
<sequence>STVACLGGSPPEVFRNHAIYVRRCTLHKPAQYVIKIFVEELRKQIPAVIGWFNSCARHLVSLHLASGFQRYLWRIKHCFVDDHLTMIEEGSNLFTYATMNTIVGHKILKKYEK</sequence>
<dbReference type="PANTHER" id="PTHR46764:SF2">
    <property type="entry name" value="E3 UBIQUITIN-PROTEIN LIGASE BAH1-LIKE-RELATED"/>
    <property type="match status" value="1"/>
</dbReference>
<dbReference type="PANTHER" id="PTHR46764">
    <property type="entry name" value="E3 UBIQUITIN-PROTEIN LIGASE BAH1"/>
    <property type="match status" value="1"/>
</dbReference>
<gene>
    <name evidence="1" type="ORF">KI387_024953</name>
</gene>
<feature type="non-terminal residue" evidence="1">
    <location>
        <position position="1"/>
    </location>
</feature>
<proteinExistence type="predicted"/>
<evidence type="ECO:0000313" key="2">
    <source>
        <dbReference type="Proteomes" id="UP000824469"/>
    </source>
</evidence>
<comment type="caution">
    <text evidence="1">The sequence shown here is derived from an EMBL/GenBank/DDBJ whole genome shotgun (WGS) entry which is preliminary data.</text>
</comment>
<reference evidence="1 2" key="1">
    <citation type="journal article" date="2021" name="Nat. Plants">
        <title>The Taxus genome provides insights into paclitaxel biosynthesis.</title>
        <authorList>
            <person name="Xiong X."/>
            <person name="Gou J."/>
            <person name="Liao Q."/>
            <person name="Li Y."/>
            <person name="Zhou Q."/>
            <person name="Bi G."/>
            <person name="Li C."/>
            <person name="Du R."/>
            <person name="Wang X."/>
            <person name="Sun T."/>
            <person name="Guo L."/>
            <person name="Liang H."/>
            <person name="Lu P."/>
            <person name="Wu Y."/>
            <person name="Zhang Z."/>
            <person name="Ro D.K."/>
            <person name="Shang Y."/>
            <person name="Huang S."/>
            <person name="Yan J."/>
        </authorList>
    </citation>
    <scope>NUCLEOTIDE SEQUENCE [LARGE SCALE GENOMIC DNA]</scope>
    <source>
        <strain evidence="1">Ta-2019</strain>
    </source>
</reference>
<protein>
    <submittedName>
        <fullName evidence="1">Uncharacterized protein</fullName>
    </submittedName>
</protein>
<dbReference type="AlphaFoldDB" id="A0AA38L9Z8"/>
<evidence type="ECO:0000313" key="1">
    <source>
        <dbReference type="EMBL" id="KAH9316326.1"/>
    </source>
</evidence>